<proteinExistence type="predicted"/>
<dbReference type="GO" id="GO:0006361">
    <property type="term" value="P:transcription initiation at RNA polymerase I promoter"/>
    <property type="evidence" value="ECO:0007669"/>
    <property type="project" value="TreeGrafter"/>
</dbReference>
<dbReference type="GO" id="GO:0042790">
    <property type="term" value="P:nucleolar large rRNA transcription by RNA polymerase I"/>
    <property type="evidence" value="ECO:0007669"/>
    <property type="project" value="InterPro"/>
</dbReference>
<dbReference type="KEGG" id="tbl:TBLA_0A04100"/>
<evidence type="ECO:0000313" key="2">
    <source>
        <dbReference type="Proteomes" id="UP000002866"/>
    </source>
</evidence>
<dbReference type="HOGENOM" id="CLU_024706_1_0_1"/>
<dbReference type="FunCoup" id="I2GVQ4">
    <property type="interactions" value="45"/>
</dbReference>
<dbReference type="RefSeq" id="XP_004177725.1">
    <property type="nucleotide sequence ID" value="XM_004177677.1"/>
</dbReference>
<gene>
    <name evidence="1" type="primary">TBLA0A04100</name>
    <name evidence="1" type="ORF">TBLA_0A04100</name>
</gene>
<dbReference type="OrthoDB" id="2240312at2759"/>
<keyword evidence="2" id="KW-1185">Reference proteome</keyword>
<dbReference type="PANTHER" id="PTHR28079">
    <property type="entry name" value="RNA POLYMERASE I-SPECIFIC TRANSCRIPTION INITIATION FACTOR RRN5"/>
    <property type="match status" value="1"/>
</dbReference>
<dbReference type="Proteomes" id="UP000002866">
    <property type="component" value="Chromosome 1"/>
</dbReference>
<accession>I2GVQ4</accession>
<dbReference type="OMA" id="HCLSRYS"/>
<dbReference type="eggNOG" id="ENOG502RY38">
    <property type="taxonomic scope" value="Eukaryota"/>
</dbReference>
<dbReference type="EMBL" id="HE806316">
    <property type="protein sequence ID" value="CCH58206.1"/>
    <property type="molecule type" value="Genomic_DNA"/>
</dbReference>
<dbReference type="InParanoid" id="I2GVQ4"/>
<dbReference type="GO" id="GO:0000182">
    <property type="term" value="F:rDNA binding"/>
    <property type="evidence" value="ECO:0007669"/>
    <property type="project" value="TreeGrafter"/>
</dbReference>
<organism evidence="1 2">
    <name type="scientific">Henningerozyma blattae (strain ATCC 34711 / CBS 6284 / DSM 70876 / NBRC 10599 / NRRL Y-10934 / UCD 77-7)</name>
    <name type="common">Yeast</name>
    <name type="synonym">Tetrapisispora blattae</name>
    <dbReference type="NCBI Taxonomy" id="1071380"/>
    <lineage>
        <taxon>Eukaryota</taxon>
        <taxon>Fungi</taxon>
        <taxon>Dikarya</taxon>
        <taxon>Ascomycota</taxon>
        <taxon>Saccharomycotina</taxon>
        <taxon>Saccharomycetes</taxon>
        <taxon>Saccharomycetales</taxon>
        <taxon>Saccharomycetaceae</taxon>
        <taxon>Henningerozyma</taxon>
    </lineage>
</organism>
<sequence length="544" mass="63426">MSNRKRIRPDAIENYVDNFNNEVTNFFEGHTRVRPKLTSSYVHTRSLTKRLASRLKERPISFSDDELDVISDSNEDLQDSSLEENLRNDSMYFTKDNSKADKYPFAIMGTQWTPSEKRIFFHCLSRYSIHQLEVWAPLIKTKSKYEILLYYKVLKHNLRKLKDSYMKKFGGILKRIDLPIAYEMSEDFIELEELIDKIRRQNDQLKTTNTLIQKSVSGSNNDVTSLISFDNWNKRWKPLYSRSTIEEIAPLSKTSLPFSISASEYLIECCKDYTRKIIVQSVLQQINSMTFKQELNGIDQDSEKSDDFEAYTTNPEKDHAQPFNITKEDIYDAINTFKLNGEIFPTIGESVLNTISKFQIKYKKGGKLFRTKEILNTLIPPFMYETMISEPTPENILAKPFIPNVDLESPRYAVALSLKRLYYKSSKSKRRKLNLLINSSQSLSTADSTSEDFTQLINDAPNERFILDDILDRIDNPLEFTLCDWETDLMEHQDKVKSREYENALLSYILRTEPERLTTSQLNPTACPLHLRQSLISRFLSTND</sequence>
<protein>
    <recommendedName>
        <fullName evidence="3">Myb-like domain-containing protein</fullName>
    </recommendedName>
</protein>
<dbReference type="STRING" id="1071380.I2GVQ4"/>
<dbReference type="GO" id="GO:0001181">
    <property type="term" value="F:RNA polymerase I general transcription initiation factor activity"/>
    <property type="evidence" value="ECO:0007669"/>
    <property type="project" value="TreeGrafter"/>
</dbReference>
<dbReference type="GO" id="GO:0000500">
    <property type="term" value="C:RNA polymerase I upstream activating factor complex"/>
    <property type="evidence" value="ECO:0007669"/>
    <property type="project" value="InterPro"/>
</dbReference>
<dbReference type="PANTHER" id="PTHR28079:SF1">
    <property type="entry name" value="RNA POLYMERASE I-SPECIFIC TRANSCRIPTION INITIATION FACTOR RRN5"/>
    <property type="match status" value="1"/>
</dbReference>
<reference evidence="1 2" key="1">
    <citation type="journal article" date="2011" name="Proc. Natl. Acad. Sci. U.S.A.">
        <title>Evolutionary erosion of yeast sex chromosomes by mating-type switching accidents.</title>
        <authorList>
            <person name="Gordon J.L."/>
            <person name="Armisen D."/>
            <person name="Proux-Wera E."/>
            <person name="Oheigeartaigh S.S."/>
            <person name="Byrne K.P."/>
            <person name="Wolfe K.H."/>
        </authorList>
    </citation>
    <scope>NUCLEOTIDE SEQUENCE [LARGE SCALE GENOMIC DNA]</scope>
    <source>
        <strain evidence="2">ATCC 34711 / CBS 6284 / DSM 70876 / NBRC 10599 / NRRL Y-10934 / UCD 77-7</strain>
    </source>
</reference>
<evidence type="ECO:0008006" key="3">
    <source>
        <dbReference type="Google" id="ProtNLM"/>
    </source>
</evidence>
<dbReference type="AlphaFoldDB" id="I2GVQ4"/>
<name>I2GVQ4_HENB6</name>
<dbReference type="GeneID" id="14493088"/>
<evidence type="ECO:0000313" key="1">
    <source>
        <dbReference type="EMBL" id="CCH58206.1"/>
    </source>
</evidence>
<dbReference type="InterPro" id="IPR039601">
    <property type="entry name" value="Rrn5"/>
</dbReference>